<feature type="non-terminal residue" evidence="1">
    <location>
        <position position="1"/>
    </location>
</feature>
<gene>
    <name evidence="1" type="ORF">SCALOS_LOCUS10826</name>
</gene>
<reference evidence="1" key="1">
    <citation type="submission" date="2021-06" db="EMBL/GenBank/DDBJ databases">
        <authorList>
            <person name="Kallberg Y."/>
            <person name="Tangrot J."/>
            <person name="Rosling A."/>
        </authorList>
    </citation>
    <scope>NUCLEOTIDE SEQUENCE</scope>
    <source>
        <strain evidence="1">AU212A</strain>
    </source>
</reference>
<comment type="caution">
    <text evidence="1">The sequence shown here is derived from an EMBL/GenBank/DDBJ whole genome shotgun (WGS) entry which is preliminary data.</text>
</comment>
<name>A0ACA9PHU9_9GLOM</name>
<organism evidence="1 2">
    <name type="scientific">Scutellospora calospora</name>
    <dbReference type="NCBI Taxonomy" id="85575"/>
    <lineage>
        <taxon>Eukaryota</taxon>
        <taxon>Fungi</taxon>
        <taxon>Fungi incertae sedis</taxon>
        <taxon>Mucoromycota</taxon>
        <taxon>Glomeromycotina</taxon>
        <taxon>Glomeromycetes</taxon>
        <taxon>Diversisporales</taxon>
        <taxon>Gigasporaceae</taxon>
        <taxon>Scutellospora</taxon>
    </lineage>
</organism>
<dbReference type="EMBL" id="CAJVPM010042757">
    <property type="protein sequence ID" value="CAG8709965.1"/>
    <property type="molecule type" value="Genomic_DNA"/>
</dbReference>
<feature type="non-terminal residue" evidence="1">
    <location>
        <position position="44"/>
    </location>
</feature>
<keyword evidence="2" id="KW-1185">Reference proteome</keyword>
<evidence type="ECO:0000313" key="1">
    <source>
        <dbReference type="EMBL" id="CAG8709965.1"/>
    </source>
</evidence>
<sequence length="44" mass="5032">EININPYEQVLEVNKMSIETTNIDESSSLKLIEVEIILVEAQLE</sequence>
<protein>
    <submittedName>
        <fullName evidence="1">3207_t:CDS:1</fullName>
    </submittedName>
</protein>
<dbReference type="Proteomes" id="UP000789860">
    <property type="component" value="Unassembled WGS sequence"/>
</dbReference>
<accession>A0ACA9PHU9</accession>
<evidence type="ECO:0000313" key="2">
    <source>
        <dbReference type="Proteomes" id="UP000789860"/>
    </source>
</evidence>
<proteinExistence type="predicted"/>